<name>G0R536_ICHMU</name>
<evidence type="ECO:0000313" key="3">
    <source>
        <dbReference type="EMBL" id="EGR27438.1"/>
    </source>
</evidence>
<dbReference type="InterPro" id="IPR046361">
    <property type="entry name" value="EXOC6/Sec15_C"/>
</dbReference>
<dbReference type="PANTHER" id="PTHR12702:SF0">
    <property type="entry name" value="EXOCYST COMPLEX COMPONENT 6"/>
    <property type="match status" value="1"/>
</dbReference>
<dbReference type="InterPro" id="IPR042044">
    <property type="entry name" value="EXOC6PINT-1/Sec15/Tip20_C_dom2"/>
</dbReference>
<dbReference type="STRING" id="857967.G0R536"/>
<dbReference type="Pfam" id="PF04091">
    <property type="entry name" value="Sec15_C"/>
    <property type="match status" value="1"/>
</dbReference>
<feature type="domain" description="Exocyst complex subunit EXOC6/Sec15 C-terminal" evidence="2">
    <location>
        <begin position="1"/>
        <end position="122"/>
    </location>
</feature>
<dbReference type="GeneID" id="14903497"/>
<proteinExistence type="predicted"/>
<dbReference type="GO" id="GO:0006886">
    <property type="term" value="P:intracellular protein transport"/>
    <property type="evidence" value="ECO:0007669"/>
    <property type="project" value="InterPro"/>
</dbReference>
<dbReference type="GO" id="GO:0090522">
    <property type="term" value="P:vesicle tethering involved in exocytosis"/>
    <property type="evidence" value="ECO:0007669"/>
    <property type="project" value="InterPro"/>
</dbReference>
<dbReference type="PANTHER" id="PTHR12702">
    <property type="entry name" value="SEC15"/>
    <property type="match status" value="1"/>
</dbReference>
<organism evidence="3 4">
    <name type="scientific">Ichthyophthirius multifiliis</name>
    <name type="common">White spot disease agent</name>
    <name type="synonym">Ich</name>
    <dbReference type="NCBI Taxonomy" id="5932"/>
    <lineage>
        <taxon>Eukaryota</taxon>
        <taxon>Sar</taxon>
        <taxon>Alveolata</taxon>
        <taxon>Ciliophora</taxon>
        <taxon>Intramacronucleata</taxon>
        <taxon>Oligohymenophorea</taxon>
        <taxon>Hymenostomatida</taxon>
        <taxon>Ophryoglenina</taxon>
        <taxon>Ichthyophthirius</taxon>
    </lineage>
</organism>
<dbReference type="eggNOG" id="ENOG502SPN8">
    <property type="taxonomic scope" value="Eukaryota"/>
</dbReference>
<dbReference type="GO" id="GO:0006893">
    <property type="term" value="P:Golgi to plasma membrane transport"/>
    <property type="evidence" value="ECO:0007669"/>
    <property type="project" value="TreeGrafter"/>
</dbReference>
<dbReference type="EMBL" id="GL984360">
    <property type="protein sequence ID" value="EGR27438.1"/>
    <property type="molecule type" value="Genomic_DNA"/>
</dbReference>
<dbReference type="InParanoid" id="G0R536"/>
<accession>G0R536</accession>
<reference evidence="3 4" key="1">
    <citation type="submission" date="2011-07" db="EMBL/GenBank/DDBJ databases">
        <authorList>
            <person name="Coyne R."/>
            <person name="Brami D."/>
            <person name="Johnson J."/>
            <person name="Hostetler J."/>
            <person name="Hannick L."/>
            <person name="Clark T."/>
            <person name="Cassidy-Hanley D."/>
            <person name="Inman J."/>
        </authorList>
    </citation>
    <scope>NUCLEOTIDE SEQUENCE [LARGE SCALE GENOMIC DNA]</scope>
    <source>
        <strain evidence="3 4">G5</strain>
    </source>
</reference>
<gene>
    <name evidence="3" type="ORF">IMG5_196210</name>
</gene>
<keyword evidence="4" id="KW-1185">Reference proteome</keyword>
<dbReference type="OrthoDB" id="10267033at2759"/>
<evidence type="ECO:0000256" key="1">
    <source>
        <dbReference type="ARBA" id="ARBA00023054"/>
    </source>
</evidence>
<dbReference type="GO" id="GO:0000145">
    <property type="term" value="C:exocyst"/>
    <property type="evidence" value="ECO:0007669"/>
    <property type="project" value="TreeGrafter"/>
</dbReference>
<keyword evidence="1" id="KW-0175">Coiled coil</keyword>
<dbReference type="AlphaFoldDB" id="G0R536"/>
<dbReference type="RefSeq" id="XP_004024348.1">
    <property type="nucleotide sequence ID" value="XM_004024299.1"/>
</dbReference>
<dbReference type="Gene3D" id="1.20.58.670">
    <property type="entry name" value="Dsl1p vesicle tethering complex, Tip20p subunit, domain D"/>
    <property type="match status" value="1"/>
</dbReference>
<evidence type="ECO:0000259" key="2">
    <source>
        <dbReference type="Pfam" id="PF04091"/>
    </source>
</evidence>
<sequence>MINFMVGTFSSMSIIKSDQLIACLYLSFKHINEKIWEIITSNQIKELNIVAFYNLQTDLVALFEVCNNNYYHCTNLMECLRELRQLLDLFLLNNPLDYLEGNNRYTKYSHLNPEKLIFILEKYVKLKTKNKDLHNVRKRECKPVYKKLREELGWKIK</sequence>
<protein>
    <recommendedName>
        <fullName evidence="2">Exocyst complex subunit EXOC6/Sec15 C-terminal domain-containing protein</fullName>
    </recommendedName>
</protein>
<dbReference type="InterPro" id="IPR007225">
    <property type="entry name" value="EXOC6/Sec15"/>
</dbReference>
<dbReference type="Proteomes" id="UP000008983">
    <property type="component" value="Unassembled WGS sequence"/>
</dbReference>
<evidence type="ECO:0000313" key="4">
    <source>
        <dbReference type="Proteomes" id="UP000008983"/>
    </source>
</evidence>
<dbReference type="GO" id="GO:0016020">
    <property type="term" value="C:membrane"/>
    <property type="evidence" value="ECO:0007669"/>
    <property type="project" value="TreeGrafter"/>
</dbReference>